<dbReference type="GO" id="GO:0034044">
    <property type="term" value="C:exomer complex"/>
    <property type="evidence" value="ECO:0007669"/>
    <property type="project" value="TreeGrafter"/>
</dbReference>
<evidence type="ECO:0000313" key="3">
    <source>
        <dbReference type="Proteomes" id="UP001251528"/>
    </source>
</evidence>
<feature type="region of interest" description="Disordered" evidence="1">
    <location>
        <begin position="435"/>
        <end position="525"/>
    </location>
</feature>
<dbReference type="PANTHER" id="PTHR31975:SF1">
    <property type="entry name" value="BUD SITE SELECTION PROTEIN 7-RELATED"/>
    <property type="match status" value="1"/>
</dbReference>
<dbReference type="InterPro" id="IPR015374">
    <property type="entry name" value="ChAPs"/>
</dbReference>
<dbReference type="Proteomes" id="UP001251528">
    <property type="component" value="Unassembled WGS sequence"/>
</dbReference>
<feature type="compositionally biased region" description="Basic and acidic residues" evidence="1">
    <location>
        <begin position="478"/>
        <end position="488"/>
    </location>
</feature>
<dbReference type="Gene3D" id="1.25.40.10">
    <property type="entry name" value="Tetratricopeptide repeat domain"/>
    <property type="match status" value="2"/>
</dbReference>
<evidence type="ECO:0000313" key="2">
    <source>
        <dbReference type="EMBL" id="KAK2608623.1"/>
    </source>
</evidence>
<organism evidence="2 3">
    <name type="scientific">Conoideocrella luteorostrata</name>
    <dbReference type="NCBI Taxonomy" id="1105319"/>
    <lineage>
        <taxon>Eukaryota</taxon>
        <taxon>Fungi</taxon>
        <taxon>Dikarya</taxon>
        <taxon>Ascomycota</taxon>
        <taxon>Pezizomycotina</taxon>
        <taxon>Sordariomycetes</taxon>
        <taxon>Hypocreomycetidae</taxon>
        <taxon>Hypocreales</taxon>
        <taxon>Clavicipitaceae</taxon>
        <taxon>Conoideocrella</taxon>
    </lineage>
</organism>
<dbReference type="InterPro" id="IPR011990">
    <property type="entry name" value="TPR-like_helical_dom_sf"/>
</dbReference>
<comment type="caution">
    <text evidence="2">The sequence shown here is derived from an EMBL/GenBank/DDBJ whole genome shotgun (WGS) entry which is preliminary data.</text>
</comment>
<dbReference type="Pfam" id="PF09295">
    <property type="entry name" value="ChAPs"/>
    <property type="match status" value="1"/>
</dbReference>
<protein>
    <recommendedName>
        <fullName evidence="4">Chaps-domain-containing protein</fullName>
    </recommendedName>
</protein>
<dbReference type="PANTHER" id="PTHR31975">
    <property type="entry name" value="BUD SITE SELECTION PROTEIN 7-RELATED"/>
    <property type="match status" value="1"/>
</dbReference>
<dbReference type="EMBL" id="JASWJB010000035">
    <property type="protein sequence ID" value="KAK2608623.1"/>
    <property type="molecule type" value="Genomic_DNA"/>
</dbReference>
<keyword evidence="3" id="KW-1185">Reference proteome</keyword>
<sequence>MVAPSVPEVTEEVLHESIDARTESLVALRELGPPDLVHLLKQGVRNTAKQTGIYHHVTGVDASSSASLAAYINTLTYKDNGANATSKIVEGVYCCYNAFSRLDMRVHVSIPGTVESYCVDERGEKRKASDELWLETYLCSVLRAYSYADDGSGETIRKIMGVRRFNPITNTETEQRFLNAAEQLFFRGWQLGSDSVVQVPTNVSNHLTTGLLKYLETTGRYASGINIFEKLRTQSIEVSSLLSKVMFMGNEEVSGVKNLYQSLQETPVDYVMLDTQAEFLLKKAQKAETPELRDERLKLALGCADRSTIAAPSEFGTWARLAQVYLAMEDWEHALTTLNSCPMFTYQDKDTPTMPEPREVHLPILPETRLDEIDSEPDSRFSEQVDASLLGLRAAGYRGTFKEAYKILTEMTAKIGWDQLLKIRSNVFVMEDEYRTEKQDTSHSVPLKRNPSTDGLRGTPAPTTNGDDESEEEEEQENAEKSAEKKSTPTDALGANGEDASVEKPSHTIDPKVVKADTDNTTQNDEHLSKLNTKRLCERWLDSLFMVLYEDLRVYTIWRTQMAQYRAQQMQYKKSAEEWEILGALAERLQHFDEAVEAYRACLSLRFSPKSLAGVLRVFEKTKNTRDTVAAVIRLVTWQYRWYSEFSPELLHTIRTLIEDEGAVKVRSIIQATSLPQNVLDLTHHYAALCATFRSSGTEG</sequence>
<dbReference type="FunFam" id="1.25.40.10:FF:000146">
    <property type="entry name" value="Clathrin-coated vesiclec protein (Bud7)"/>
    <property type="match status" value="1"/>
</dbReference>
<dbReference type="GO" id="GO:0006893">
    <property type="term" value="P:Golgi to plasma membrane transport"/>
    <property type="evidence" value="ECO:0007669"/>
    <property type="project" value="UniProtKB-ARBA"/>
</dbReference>
<accession>A0AAJ0CXG3</accession>
<feature type="compositionally biased region" description="Basic and acidic residues" evidence="1">
    <location>
        <begin position="501"/>
        <end position="525"/>
    </location>
</feature>
<evidence type="ECO:0008006" key="4">
    <source>
        <dbReference type="Google" id="ProtNLM"/>
    </source>
</evidence>
<gene>
    <name evidence="2" type="ORF">QQS21_002852</name>
</gene>
<dbReference type="FunFam" id="1.25.40.10:FF:000149">
    <property type="entry name" value="Clathrin-coated vesiclec protein (Bud7)"/>
    <property type="match status" value="1"/>
</dbReference>
<evidence type="ECO:0000256" key="1">
    <source>
        <dbReference type="SAM" id="MobiDB-lite"/>
    </source>
</evidence>
<proteinExistence type="predicted"/>
<dbReference type="SUPFAM" id="SSF48452">
    <property type="entry name" value="TPR-like"/>
    <property type="match status" value="1"/>
</dbReference>
<name>A0AAJ0CXG3_9HYPO</name>
<reference evidence="2" key="1">
    <citation type="submission" date="2023-06" db="EMBL/GenBank/DDBJ databases">
        <title>Conoideocrella luteorostrata (Hypocreales: Clavicipitaceae), a potential biocontrol fungus for elongate hemlock scale in United States Christmas tree production areas.</title>
        <authorList>
            <person name="Barrett H."/>
            <person name="Lovett B."/>
            <person name="Macias A.M."/>
            <person name="Stajich J.E."/>
            <person name="Kasson M.T."/>
        </authorList>
    </citation>
    <scope>NUCLEOTIDE SEQUENCE</scope>
    <source>
        <strain evidence="2">ARSEF 14590</strain>
    </source>
</reference>
<dbReference type="AlphaFoldDB" id="A0AAJ0CXG3"/>
<feature type="compositionally biased region" description="Acidic residues" evidence="1">
    <location>
        <begin position="466"/>
        <end position="477"/>
    </location>
</feature>